<keyword evidence="3" id="KW-1003">Cell membrane</keyword>
<feature type="transmembrane region" description="Helical" evidence="7">
    <location>
        <begin position="122"/>
        <end position="142"/>
    </location>
</feature>
<dbReference type="EMBL" id="LQOW01000025">
    <property type="protein sequence ID" value="ORV59208.1"/>
    <property type="molecule type" value="Genomic_DNA"/>
</dbReference>
<comment type="subcellular location">
    <subcellularLocation>
        <location evidence="1">Cell membrane</location>
        <topology evidence="1">Multi-pass membrane protein</topology>
    </subcellularLocation>
</comment>
<dbReference type="GO" id="GO:0005886">
    <property type="term" value="C:plasma membrane"/>
    <property type="evidence" value="ECO:0007669"/>
    <property type="project" value="UniProtKB-SubCell"/>
</dbReference>
<gene>
    <name evidence="9" type="ORF">AWC06_17720</name>
</gene>
<evidence type="ECO:0000256" key="4">
    <source>
        <dbReference type="ARBA" id="ARBA00022692"/>
    </source>
</evidence>
<evidence type="ECO:0000256" key="7">
    <source>
        <dbReference type="SAM" id="Phobius"/>
    </source>
</evidence>
<feature type="transmembrane region" description="Helical" evidence="7">
    <location>
        <begin position="398"/>
        <end position="420"/>
    </location>
</feature>
<dbReference type="Pfam" id="PF19053">
    <property type="entry name" value="EccD"/>
    <property type="match status" value="1"/>
</dbReference>
<reference evidence="9 10" key="1">
    <citation type="submission" date="2016-01" db="EMBL/GenBank/DDBJ databases">
        <title>The new phylogeny of the genus Mycobacterium.</title>
        <authorList>
            <person name="Tarcisio F."/>
            <person name="Conor M."/>
            <person name="Antonella G."/>
            <person name="Elisabetta G."/>
            <person name="Giulia F.S."/>
            <person name="Sara T."/>
            <person name="Anna F."/>
            <person name="Clotilde B."/>
            <person name="Roberto B."/>
            <person name="Veronica D.S."/>
            <person name="Fabio R."/>
            <person name="Monica P."/>
            <person name="Olivier J."/>
            <person name="Enrico T."/>
            <person name="Nicola S."/>
        </authorList>
    </citation>
    <scope>NUCLEOTIDE SEQUENCE [LARGE SCALE GENOMIC DNA]</scope>
    <source>
        <strain evidence="9 10">DSM 45731</strain>
    </source>
</reference>
<feature type="transmembrane region" description="Helical" evidence="7">
    <location>
        <begin position="312"/>
        <end position="336"/>
    </location>
</feature>
<evidence type="ECO:0000256" key="6">
    <source>
        <dbReference type="ARBA" id="ARBA00023136"/>
    </source>
</evidence>
<evidence type="ECO:0000256" key="3">
    <source>
        <dbReference type="ARBA" id="ARBA00022475"/>
    </source>
</evidence>
<evidence type="ECO:0000256" key="1">
    <source>
        <dbReference type="ARBA" id="ARBA00004651"/>
    </source>
</evidence>
<keyword evidence="10" id="KW-1185">Reference proteome</keyword>
<comment type="similarity">
    <text evidence="2">Belongs to the EccD/Snm4 family.</text>
</comment>
<dbReference type="InterPro" id="IPR044049">
    <property type="entry name" value="EccD_transm"/>
</dbReference>
<dbReference type="InterPro" id="IPR024962">
    <property type="entry name" value="YukD-like"/>
</dbReference>
<accession>A0A1X1UR99</accession>
<proteinExistence type="inferred from homology"/>
<sequence>MEVPATGAELRRVSVCADAVSVDLALPAAVPVASLMPAIVDILATEYRHRGESVPAWHRLSLPGDAPLDMSKTLAQLGIRDGSILVFTGPSTELTAPRFDDVAEAVSMSLAERARPWTRRTARLAGAITASWLAGAGALVLIRAAFDTADARRVSAGVAAAIGCIALLASGVAYRGFRDVIAGLTLGLLASGFASLAGLLAVPGGPGAPNALLAAMAGAAMSALVMGVTGCGTTVFIALSCLAMVAAAAALVGALTAGSPQAIAAASAAISLALLELSARVSILFAGLSPEGDADEPADPHRLKAKALRADSLLSSLVAAFAAAAALGAIGTAVAAHCAGGTRLLGIAFATVVGGVLLLRARAHGDQARSVPLVVSGTATLSVTFVVAAIAGPLQPPWVAGVAATLATAALCLGFIAPALTFSPVLRRGVDLLEYLALAAIVPLVCWICGLYGAARGLSLS</sequence>
<name>A0A1X1UR99_9MYCO</name>
<dbReference type="STRING" id="1260918.AWC06_17720"/>
<evidence type="ECO:0000259" key="8">
    <source>
        <dbReference type="Pfam" id="PF19053"/>
    </source>
</evidence>
<dbReference type="InterPro" id="IPR006707">
    <property type="entry name" value="T7SS_EccD"/>
</dbReference>
<evidence type="ECO:0000256" key="5">
    <source>
        <dbReference type="ARBA" id="ARBA00022989"/>
    </source>
</evidence>
<dbReference type="Gene3D" id="3.10.20.90">
    <property type="entry name" value="Phosphatidylinositol 3-kinase Catalytic Subunit, Chain A, domain 1"/>
    <property type="match status" value="1"/>
</dbReference>
<dbReference type="PIRSF" id="PIRSF017804">
    <property type="entry name" value="Secretion_EccD1"/>
    <property type="match status" value="1"/>
</dbReference>
<feature type="transmembrane region" description="Helical" evidence="7">
    <location>
        <begin position="154"/>
        <end position="174"/>
    </location>
</feature>
<feature type="transmembrane region" description="Helical" evidence="7">
    <location>
        <begin position="432"/>
        <end position="455"/>
    </location>
</feature>
<feature type="transmembrane region" description="Helical" evidence="7">
    <location>
        <begin position="342"/>
        <end position="359"/>
    </location>
</feature>
<dbReference type="Pfam" id="PF08817">
    <property type="entry name" value="YukD"/>
    <property type="match status" value="1"/>
</dbReference>
<feature type="transmembrane region" description="Helical" evidence="7">
    <location>
        <begin position="235"/>
        <end position="256"/>
    </location>
</feature>
<evidence type="ECO:0000256" key="2">
    <source>
        <dbReference type="ARBA" id="ARBA00006162"/>
    </source>
</evidence>
<dbReference type="AlphaFoldDB" id="A0A1X1UR99"/>
<dbReference type="Proteomes" id="UP000194000">
    <property type="component" value="Unassembled WGS sequence"/>
</dbReference>
<protein>
    <recommendedName>
        <fullName evidence="8">EccD-like transmembrane domain-containing protein</fullName>
    </recommendedName>
</protein>
<evidence type="ECO:0000313" key="9">
    <source>
        <dbReference type="EMBL" id="ORV59208.1"/>
    </source>
</evidence>
<organism evidence="9 10">
    <name type="scientific">Mycobacterium fragae</name>
    <dbReference type="NCBI Taxonomy" id="1260918"/>
    <lineage>
        <taxon>Bacteria</taxon>
        <taxon>Bacillati</taxon>
        <taxon>Actinomycetota</taxon>
        <taxon>Actinomycetes</taxon>
        <taxon>Mycobacteriales</taxon>
        <taxon>Mycobacteriaceae</taxon>
        <taxon>Mycobacterium</taxon>
    </lineage>
</organism>
<feature type="transmembrane region" description="Helical" evidence="7">
    <location>
        <begin position="208"/>
        <end position="228"/>
    </location>
</feature>
<evidence type="ECO:0000313" key="10">
    <source>
        <dbReference type="Proteomes" id="UP000194000"/>
    </source>
</evidence>
<comment type="caution">
    <text evidence="9">The sequence shown here is derived from an EMBL/GenBank/DDBJ whole genome shotgun (WGS) entry which is preliminary data.</text>
</comment>
<feature type="transmembrane region" description="Helical" evidence="7">
    <location>
        <begin position="371"/>
        <end position="392"/>
    </location>
</feature>
<dbReference type="NCBIfam" id="TIGR03920">
    <property type="entry name" value="T7SS_EccD"/>
    <property type="match status" value="1"/>
</dbReference>
<keyword evidence="5 7" id="KW-1133">Transmembrane helix</keyword>
<keyword evidence="6 7" id="KW-0472">Membrane</keyword>
<feature type="transmembrane region" description="Helical" evidence="7">
    <location>
        <begin position="262"/>
        <end position="279"/>
    </location>
</feature>
<feature type="transmembrane region" description="Helical" evidence="7">
    <location>
        <begin position="181"/>
        <end position="202"/>
    </location>
</feature>
<feature type="domain" description="EccD-like transmembrane" evidence="8">
    <location>
        <begin position="123"/>
        <end position="458"/>
    </location>
</feature>
<keyword evidence="4 7" id="KW-0812">Transmembrane</keyword>